<dbReference type="InterPro" id="IPR022902">
    <property type="entry name" value="NAcTrfase_Eis"/>
</dbReference>
<evidence type="ECO:0000313" key="6">
    <source>
        <dbReference type="EMBL" id="GAA1781697.1"/>
    </source>
</evidence>
<feature type="domain" description="Enhanced intracellular survival protein" evidence="4">
    <location>
        <begin position="342"/>
        <end position="449"/>
    </location>
</feature>
<comment type="similarity">
    <text evidence="3">Belongs to the acetyltransferase Eis family.</text>
</comment>
<keyword evidence="1 3" id="KW-0808">Transferase</keyword>
<evidence type="ECO:0000256" key="1">
    <source>
        <dbReference type="ARBA" id="ARBA00022679"/>
    </source>
</evidence>
<feature type="active site" description="Proton acceptor; via carboxylate" evidence="3">
    <location>
        <position position="461"/>
    </location>
</feature>
<protein>
    <submittedName>
        <fullName evidence="6">GNAT family N-acetyltransferase</fullName>
    </submittedName>
</protein>
<dbReference type="CDD" id="cd04301">
    <property type="entry name" value="NAT_SF"/>
    <property type="match status" value="1"/>
</dbReference>
<evidence type="ECO:0000259" key="4">
    <source>
        <dbReference type="Pfam" id="PF13530"/>
    </source>
</evidence>
<feature type="active site" description="Proton donor" evidence="3">
    <location>
        <position position="152"/>
    </location>
</feature>
<evidence type="ECO:0000256" key="3">
    <source>
        <dbReference type="HAMAP-Rule" id="MF_01812"/>
    </source>
</evidence>
<dbReference type="InterPro" id="IPR036527">
    <property type="entry name" value="SCP2_sterol-bd_dom_sf"/>
</dbReference>
<dbReference type="HAMAP" id="MF_01812">
    <property type="entry name" value="Eis"/>
    <property type="match status" value="1"/>
</dbReference>
<dbReference type="SUPFAM" id="SSF55729">
    <property type="entry name" value="Acyl-CoA N-acyltransferases (Nat)"/>
    <property type="match status" value="1"/>
</dbReference>
<reference evidence="7" key="1">
    <citation type="journal article" date="2019" name="Int. J. Syst. Evol. Microbiol.">
        <title>The Global Catalogue of Microorganisms (GCM) 10K type strain sequencing project: providing services to taxonomists for standard genome sequencing and annotation.</title>
        <authorList>
            <consortium name="The Broad Institute Genomics Platform"/>
            <consortium name="The Broad Institute Genome Sequencing Center for Infectious Disease"/>
            <person name="Wu L."/>
            <person name="Ma J."/>
        </authorList>
    </citation>
    <scope>NUCLEOTIDE SEQUENCE [LARGE SCALE GENOMIC DNA]</scope>
    <source>
        <strain evidence="7">JCM 14736</strain>
    </source>
</reference>
<comment type="caution">
    <text evidence="6">The sequence shown here is derived from an EMBL/GenBank/DDBJ whole genome shotgun (WGS) entry which is preliminary data.</text>
</comment>
<organism evidence="6 7">
    <name type="scientific">Leucobacter iarius</name>
    <dbReference type="NCBI Taxonomy" id="333963"/>
    <lineage>
        <taxon>Bacteria</taxon>
        <taxon>Bacillati</taxon>
        <taxon>Actinomycetota</taxon>
        <taxon>Actinomycetes</taxon>
        <taxon>Micrococcales</taxon>
        <taxon>Microbacteriaceae</taxon>
        <taxon>Leucobacter</taxon>
    </lineage>
</organism>
<feature type="binding site" evidence="3">
    <location>
        <begin position="119"/>
        <end position="124"/>
    </location>
    <ligand>
        <name>acetyl-CoA</name>
        <dbReference type="ChEBI" id="CHEBI:57288"/>
    </ligand>
</feature>
<dbReference type="Gene3D" id="3.30.1050.10">
    <property type="entry name" value="SCP2 sterol-binding domain"/>
    <property type="match status" value="1"/>
</dbReference>
<evidence type="ECO:0000313" key="7">
    <source>
        <dbReference type="Proteomes" id="UP001500851"/>
    </source>
</evidence>
<comment type="caution">
    <text evidence="3">Lacks conserved residue(s) required for the propagation of feature annotation.</text>
</comment>
<dbReference type="SUPFAM" id="SSF55718">
    <property type="entry name" value="SCP-like"/>
    <property type="match status" value="1"/>
</dbReference>
<name>A0ABP4XI69_9MICO</name>
<dbReference type="InterPro" id="IPR041380">
    <property type="entry name" value="Acetyltransf_17"/>
</dbReference>
<keyword evidence="7" id="KW-1185">Reference proteome</keyword>
<accession>A0ABP4XI69</accession>
<keyword evidence="2 3" id="KW-0012">Acyltransferase</keyword>
<dbReference type="PANTHER" id="PTHR37817:SF1">
    <property type="entry name" value="N-ACETYLTRANSFERASE EIS"/>
    <property type="match status" value="1"/>
</dbReference>
<feature type="domain" description="Eis-like acetyltransferase" evidence="5">
    <location>
        <begin position="231"/>
        <end position="339"/>
    </location>
</feature>
<dbReference type="InterPro" id="IPR051554">
    <property type="entry name" value="Acetyltransferase_Eis"/>
</dbReference>
<feature type="binding site" evidence="3">
    <location>
        <begin position="111"/>
        <end position="113"/>
    </location>
    <ligand>
        <name>acetyl-CoA</name>
        <dbReference type="ChEBI" id="CHEBI:57288"/>
    </ligand>
</feature>
<dbReference type="NCBIfam" id="NF002367">
    <property type="entry name" value="PRK01346.1-4"/>
    <property type="match status" value="1"/>
</dbReference>
<dbReference type="Pfam" id="PF13527">
    <property type="entry name" value="Acetyltransf_9"/>
    <property type="match status" value="1"/>
</dbReference>
<dbReference type="PANTHER" id="PTHR37817">
    <property type="entry name" value="N-ACETYLTRANSFERASE EIS"/>
    <property type="match status" value="1"/>
</dbReference>
<dbReference type="InterPro" id="IPR025559">
    <property type="entry name" value="Eis_dom"/>
</dbReference>
<dbReference type="EMBL" id="BAAAOB010000001">
    <property type="protein sequence ID" value="GAA1781697.1"/>
    <property type="molecule type" value="Genomic_DNA"/>
</dbReference>
<proteinExistence type="inferred from homology"/>
<dbReference type="InterPro" id="IPR016181">
    <property type="entry name" value="Acyl_CoA_acyltransferase"/>
</dbReference>
<evidence type="ECO:0000256" key="2">
    <source>
        <dbReference type="ARBA" id="ARBA00023315"/>
    </source>
</evidence>
<evidence type="ECO:0000259" key="5">
    <source>
        <dbReference type="Pfam" id="PF17668"/>
    </source>
</evidence>
<sequence>MAGSRPLSLPRDTGGMTLPDGYRIIPLDDRARLDDVLEVDTWAFPIEHGLDELRQLPSPLPWGRMWGIEAVEPPAGSLAPANALAGMYGAYDLRAFPVPGDETACSWVTWVGVHPSHRRRGLLRSMIAHHFAEARGRGESLSVLNAAEAGIYGRFGYGHAAPTLSLTVPRGAELRPVAGSDALRGEFLTWDPEAHGDLVGALHRSVAQVPVGIGRPGWATWETPELRRAQDADPAILHRGKEALRLLVVSDASGQAQGYARFRRSVNWDGAVPDGTVEVRDIVALTPAAAHRLWSLLLDLDLTNRATVDMLPVDDPIMHLLIDVRAAEPRLRDLVWVRILDLPAALAARRYAAPIDLVLDVHDALIPENAGRWRVTVTEAFGPASVERVGAGGVLGAGVRGAGGVADLVLDIDALGAAHLGSTSLAALALAGRVEARDPRVLAAAAVAWSWPIAAGADWEF</sequence>
<gene>
    <name evidence="6" type="ORF">GCM10009768_08350</name>
</gene>
<dbReference type="Pfam" id="PF13530">
    <property type="entry name" value="SCP2_2"/>
    <property type="match status" value="1"/>
</dbReference>
<dbReference type="Pfam" id="PF17668">
    <property type="entry name" value="Acetyltransf_17"/>
    <property type="match status" value="1"/>
</dbReference>
<dbReference type="Gene3D" id="3.40.630.30">
    <property type="match status" value="2"/>
</dbReference>
<comment type="subunit">
    <text evidence="3">Homohexamer; trimer of dimers.</text>
</comment>
<dbReference type="Proteomes" id="UP001500851">
    <property type="component" value="Unassembled WGS sequence"/>
</dbReference>